<keyword evidence="2" id="KW-1133">Transmembrane helix</keyword>
<name>A0ABT1HDH4_9NOCA</name>
<feature type="compositionally biased region" description="Basic and acidic residues" evidence="1">
    <location>
        <begin position="94"/>
        <end position="118"/>
    </location>
</feature>
<evidence type="ECO:0000256" key="1">
    <source>
        <dbReference type="SAM" id="MobiDB-lite"/>
    </source>
</evidence>
<dbReference type="Proteomes" id="UP001206895">
    <property type="component" value="Unassembled WGS sequence"/>
</dbReference>
<dbReference type="InterPro" id="IPR035197">
    <property type="entry name" value="DUF5313"/>
</dbReference>
<comment type="caution">
    <text evidence="3">The sequence shown here is derived from an EMBL/GenBank/DDBJ whole genome shotgun (WGS) entry which is preliminary data.</text>
</comment>
<feature type="region of interest" description="Disordered" evidence="1">
    <location>
        <begin position="94"/>
        <end position="144"/>
    </location>
</feature>
<evidence type="ECO:0000313" key="3">
    <source>
        <dbReference type="EMBL" id="MCP2174931.1"/>
    </source>
</evidence>
<dbReference type="EMBL" id="JAMTCJ010000001">
    <property type="protein sequence ID" value="MCP2174931.1"/>
    <property type="molecule type" value="Genomic_DNA"/>
</dbReference>
<dbReference type="Pfam" id="PF17240">
    <property type="entry name" value="DUF5313"/>
    <property type="match status" value="1"/>
</dbReference>
<evidence type="ECO:0008006" key="5">
    <source>
        <dbReference type="Google" id="ProtNLM"/>
    </source>
</evidence>
<organism evidence="3 4">
    <name type="scientific">Williamsia maris</name>
    <dbReference type="NCBI Taxonomy" id="72806"/>
    <lineage>
        <taxon>Bacteria</taxon>
        <taxon>Bacillati</taxon>
        <taxon>Actinomycetota</taxon>
        <taxon>Actinomycetes</taxon>
        <taxon>Mycobacteriales</taxon>
        <taxon>Nocardiaceae</taxon>
        <taxon>Williamsia</taxon>
    </lineage>
</organism>
<evidence type="ECO:0000256" key="2">
    <source>
        <dbReference type="SAM" id="Phobius"/>
    </source>
</evidence>
<keyword evidence="2" id="KW-0472">Membrane</keyword>
<reference evidence="3 4" key="1">
    <citation type="submission" date="2022-06" db="EMBL/GenBank/DDBJ databases">
        <title>Genomic Encyclopedia of Archaeal and Bacterial Type Strains, Phase II (KMG-II): from individual species to whole genera.</title>
        <authorList>
            <person name="Goeker M."/>
        </authorList>
    </citation>
    <scope>NUCLEOTIDE SEQUENCE [LARGE SCALE GENOMIC DNA]</scope>
    <source>
        <strain evidence="3 4">DSM 44693</strain>
    </source>
</reference>
<keyword evidence="4" id="KW-1185">Reference proteome</keyword>
<accession>A0ABT1HDH4</accession>
<keyword evidence="2" id="KW-0812">Transmembrane</keyword>
<feature type="transmembrane region" description="Helical" evidence="2">
    <location>
        <begin position="41"/>
        <end position="58"/>
    </location>
</feature>
<protein>
    <recommendedName>
        <fullName evidence="5">DUF5313 domain-containing protein</fullName>
    </recommendedName>
</protein>
<sequence>MTKRPNVGQWIAYAFGRRLPDDLREWVRNDLTGRHAFSRHLVRGMVPFVPIFVVFMLFPGPWWLRAQMVALGLSLALIYSAAYMGQNRRHRLEKHGLDPELRPVRQQQEKDDDQKRYEAIYGTVRRTSPGQLPSRGRVERRLDR</sequence>
<proteinExistence type="predicted"/>
<dbReference type="RefSeq" id="WP_253659941.1">
    <property type="nucleotide sequence ID" value="NZ_BAAAJQ010000001.1"/>
</dbReference>
<feature type="transmembrane region" description="Helical" evidence="2">
    <location>
        <begin position="64"/>
        <end position="84"/>
    </location>
</feature>
<gene>
    <name evidence="3" type="ORF">LX13_000738</name>
</gene>
<evidence type="ECO:0000313" key="4">
    <source>
        <dbReference type="Proteomes" id="UP001206895"/>
    </source>
</evidence>